<dbReference type="KEGG" id="sgp:SpiGrapes_2641"/>
<dbReference type="Gene3D" id="1.10.260.40">
    <property type="entry name" value="lambda repressor-like DNA-binding domains"/>
    <property type="match status" value="1"/>
</dbReference>
<dbReference type="InterPro" id="IPR028082">
    <property type="entry name" value="Peripla_BP_I"/>
</dbReference>
<dbReference type="STRING" id="158190.SpiGrapes_2641"/>
<keyword evidence="4" id="KW-0804">Transcription</keyword>
<dbReference type="SMART" id="SM00354">
    <property type="entry name" value="HTH_LACI"/>
    <property type="match status" value="1"/>
</dbReference>
<dbReference type="GO" id="GO:0003700">
    <property type="term" value="F:DNA-binding transcription factor activity"/>
    <property type="evidence" value="ECO:0007669"/>
    <property type="project" value="TreeGrafter"/>
</dbReference>
<dbReference type="Pfam" id="PF00356">
    <property type="entry name" value="LacI"/>
    <property type="match status" value="1"/>
</dbReference>
<organism evidence="6 7">
    <name type="scientific">Sphaerochaeta pleomorpha (strain ATCC BAA-1885 / DSM 22778 / Grapes)</name>
    <dbReference type="NCBI Taxonomy" id="158190"/>
    <lineage>
        <taxon>Bacteria</taxon>
        <taxon>Pseudomonadati</taxon>
        <taxon>Spirochaetota</taxon>
        <taxon>Spirochaetia</taxon>
        <taxon>Spirochaetales</taxon>
        <taxon>Sphaerochaetaceae</taxon>
        <taxon>Sphaerochaeta</taxon>
    </lineage>
</organism>
<keyword evidence="1" id="KW-0678">Repressor</keyword>
<gene>
    <name evidence="6" type="ordered locus">SpiGrapes_2641</name>
</gene>
<evidence type="ECO:0000313" key="6">
    <source>
        <dbReference type="EMBL" id="AEV30401.1"/>
    </source>
</evidence>
<evidence type="ECO:0000256" key="1">
    <source>
        <dbReference type="ARBA" id="ARBA00022491"/>
    </source>
</evidence>
<reference evidence="6 7" key="1">
    <citation type="submission" date="2011-11" db="EMBL/GenBank/DDBJ databases">
        <title>Complete sequence of Spirochaeta sp. grapes.</title>
        <authorList>
            <consortium name="US DOE Joint Genome Institute"/>
            <person name="Lucas S."/>
            <person name="Han J."/>
            <person name="Lapidus A."/>
            <person name="Cheng J.-F."/>
            <person name="Goodwin L."/>
            <person name="Pitluck S."/>
            <person name="Peters L."/>
            <person name="Ovchinnikova G."/>
            <person name="Munk A.C."/>
            <person name="Detter J.C."/>
            <person name="Han C."/>
            <person name="Tapia R."/>
            <person name="Land M."/>
            <person name="Hauser L."/>
            <person name="Kyrpides N."/>
            <person name="Ivanova N."/>
            <person name="Pagani I."/>
            <person name="Ritalahtilisa K."/>
            <person name="Loeffler F."/>
            <person name="Woyke T."/>
        </authorList>
    </citation>
    <scope>NUCLEOTIDE SEQUENCE [LARGE SCALE GENOMIC DNA]</scope>
    <source>
        <strain evidence="7">ATCC BAA-1885 / DSM 22778 / Grapes</strain>
    </source>
</reference>
<name>G8QV86_SPHPG</name>
<dbReference type="SUPFAM" id="SSF53822">
    <property type="entry name" value="Periplasmic binding protein-like I"/>
    <property type="match status" value="1"/>
</dbReference>
<dbReference type="CDD" id="cd01392">
    <property type="entry name" value="HTH_LacI"/>
    <property type="match status" value="1"/>
</dbReference>
<evidence type="ECO:0000313" key="7">
    <source>
        <dbReference type="Proteomes" id="UP000005632"/>
    </source>
</evidence>
<evidence type="ECO:0000259" key="5">
    <source>
        <dbReference type="PROSITE" id="PS50932"/>
    </source>
</evidence>
<dbReference type="CDD" id="cd06267">
    <property type="entry name" value="PBP1_LacI_sugar_binding-like"/>
    <property type="match status" value="1"/>
</dbReference>
<keyword evidence="7" id="KW-1185">Reference proteome</keyword>
<dbReference type="AlphaFoldDB" id="G8QV86"/>
<sequence length="360" mass="40394">MKREGENPITIREVARCAGVSIATVSRVINDSLTVTPKTREKVSAAMIGLGYTRNEVARSLKIRHTRTIGIIAPELSNTFFMEVLESMEKVFSQRGYTMVICSSSNSVEEEQKKLQVMMERTVDALVIIPVSDVSDHFQGKMLSSIPMVIVDRQLPRLHTDTVLTDNRYGVQQVIKALVQEGFTRIGFIGGSLHIPTAKERYAGYLNAMEEANLTVEGEYVFLEGAMDQKSGYSSIQRILQKQDHPQAFFIANDLLHLGATTYLMETFSPGNRPSLVFASFDYLSYSPLLQFCHYAVFQPLEEIGKSVAELLLRRLDDDWEGFPQQILFKPEIKVMHANATPQLQFPIQDSGKASSQVNC</sequence>
<feature type="domain" description="HTH lacI-type" evidence="5">
    <location>
        <begin position="9"/>
        <end position="63"/>
    </location>
</feature>
<evidence type="ECO:0000256" key="2">
    <source>
        <dbReference type="ARBA" id="ARBA00023015"/>
    </source>
</evidence>
<dbReference type="InterPro" id="IPR000843">
    <property type="entry name" value="HTH_LacI"/>
</dbReference>
<dbReference type="SUPFAM" id="SSF47413">
    <property type="entry name" value="lambda repressor-like DNA-binding domains"/>
    <property type="match status" value="1"/>
</dbReference>
<evidence type="ECO:0000256" key="4">
    <source>
        <dbReference type="ARBA" id="ARBA00023163"/>
    </source>
</evidence>
<dbReference type="InterPro" id="IPR001761">
    <property type="entry name" value="Peripla_BP/Lac1_sug-bd_dom"/>
</dbReference>
<dbReference type="Gene3D" id="3.40.50.2300">
    <property type="match status" value="2"/>
</dbReference>
<dbReference type="InterPro" id="IPR010982">
    <property type="entry name" value="Lambda_DNA-bd_dom_sf"/>
</dbReference>
<dbReference type="PANTHER" id="PTHR30146:SF148">
    <property type="entry name" value="HTH-TYPE TRANSCRIPTIONAL REPRESSOR PURR-RELATED"/>
    <property type="match status" value="1"/>
</dbReference>
<dbReference type="GO" id="GO:0000976">
    <property type="term" value="F:transcription cis-regulatory region binding"/>
    <property type="evidence" value="ECO:0007669"/>
    <property type="project" value="TreeGrafter"/>
</dbReference>
<dbReference type="Proteomes" id="UP000005632">
    <property type="component" value="Chromosome"/>
</dbReference>
<dbReference type="EMBL" id="CP003155">
    <property type="protein sequence ID" value="AEV30401.1"/>
    <property type="molecule type" value="Genomic_DNA"/>
</dbReference>
<keyword evidence="3" id="KW-0238">DNA-binding</keyword>
<keyword evidence="2" id="KW-0805">Transcription regulation</keyword>
<dbReference type="PROSITE" id="PS50932">
    <property type="entry name" value="HTH_LACI_2"/>
    <property type="match status" value="1"/>
</dbReference>
<proteinExistence type="predicted"/>
<dbReference type="eggNOG" id="COG1609">
    <property type="taxonomic scope" value="Bacteria"/>
</dbReference>
<dbReference type="HOGENOM" id="CLU_037628_6_0_12"/>
<dbReference type="PANTHER" id="PTHR30146">
    <property type="entry name" value="LACI-RELATED TRANSCRIPTIONAL REPRESSOR"/>
    <property type="match status" value="1"/>
</dbReference>
<evidence type="ECO:0000256" key="3">
    <source>
        <dbReference type="ARBA" id="ARBA00023125"/>
    </source>
</evidence>
<dbReference type="PRINTS" id="PR00036">
    <property type="entry name" value="HTHLACI"/>
</dbReference>
<dbReference type="RefSeq" id="WP_014271241.1">
    <property type="nucleotide sequence ID" value="NC_016633.1"/>
</dbReference>
<protein>
    <submittedName>
        <fullName evidence="6">Transcriptional regulator</fullName>
    </submittedName>
</protein>
<accession>G8QV86</accession>
<dbReference type="PROSITE" id="PS00356">
    <property type="entry name" value="HTH_LACI_1"/>
    <property type="match status" value="1"/>
</dbReference>
<dbReference type="Pfam" id="PF00532">
    <property type="entry name" value="Peripla_BP_1"/>
    <property type="match status" value="1"/>
</dbReference>